<feature type="region of interest" description="Disordered" evidence="1">
    <location>
        <begin position="354"/>
        <end position="442"/>
    </location>
</feature>
<protein>
    <submittedName>
        <fullName evidence="2">Uncharacterized protein</fullName>
    </submittedName>
</protein>
<accession>A0A2J6PRQ1</accession>
<evidence type="ECO:0000256" key="1">
    <source>
        <dbReference type="SAM" id="MobiDB-lite"/>
    </source>
</evidence>
<dbReference type="AlphaFoldDB" id="A0A2J6PRQ1"/>
<evidence type="ECO:0000313" key="3">
    <source>
        <dbReference type="Proteomes" id="UP000235672"/>
    </source>
</evidence>
<reference evidence="2 3" key="1">
    <citation type="submission" date="2016-05" db="EMBL/GenBank/DDBJ databases">
        <title>A degradative enzymes factory behind the ericoid mycorrhizal symbiosis.</title>
        <authorList>
            <consortium name="DOE Joint Genome Institute"/>
            <person name="Martino E."/>
            <person name="Morin E."/>
            <person name="Grelet G."/>
            <person name="Kuo A."/>
            <person name="Kohler A."/>
            <person name="Daghino S."/>
            <person name="Barry K."/>
            <person name="Choi C."/>
            <person name="Cichocki N."/>
            <person name="Clum A."/>
            <person name="Copeland A."/>
            <person name="Hainaut M."/>
            <person name="Haridas S."/>
            <person name="Labutti K."/>
            <person name="Lindquist E."/>
            <person name="Lipzen A."/>
            <person name="Khouja H.-R."/>
            <person name="Murat C."/>
            <person name="Ohm R."/>
            <person name="Olson A."/>
            <person name="Spatafora J."/>
            <person name="Veneault-Fourrey C."/>
            <person name="Henrissat B."/>
            <person name="Grigoriev I."/>
            <person name="Martin F."/>
            <person name="Perotto S."/>
        </authorList>
    </citation>
    <scope>NUCLEOTIDE SEQUENCE [LARGE SCALE GENOMIC DNA]</scope>
    <source>
        <strain evidence="2 3">UAMH 7357</strain>
    </source>
</reference>
<feature type="compositionally biased region" description="Polar residues" evidence="1">
    <location>
        <begin position="382"/>
        <end position="400"/>
    </location>
</feature>
<proteinExistence type="predicted"/>
<keyword evidence="3" id="KW-1185">Reference proteome</keyword>
<dbReference type="Proteomes" id="UP000235672">
    <property type="component" value="Unassembled WGS sequence"/>
</dbReference>
<feature type="compositionally biased region" description="Basic and acidic residues" evidence="1">
    <location>
        <begin position="38"/>
        <end position="60"/>
    </location>
</feature>
<dbReference type="OrthoDB" id="3552116at2759"/>
<gene>
    <name evidence="2" type="ORF">NA56DRAFT_662880</name>
</gene>
<dbReference type="EMBL" id="KZ613504">
    <property type="protein sequence ID" value="PMD16687.1"/>
    <property type="molecule type" value="Genomic_DNA"/>
</dbReference>
<evidence type="ECO:0000313" key="2">
    <source>
        <dbReference type="EMBL" id="PMD16687.1"/>
    </source>
</evidence>
<feature type="region of interest" description="Disordered" evidence="1">
    <location>
        <begin position="38"/>
        <end position="97"/>
    </location>
</feature>
<name>A0A2J6PRQ1_9HELO</name>
<feature type="compositionally biased region" description="Basic and acidic residues" evidence="1">
    <location>
        <begin position="68"/>
        <end position="77"/>
    </location>
</feature>
<organism evidence="2 3">
    <name type="scientific">Hyaloscypha hepaticicola</name>
    <dbReference type="NCBI Taxonomy" id="2082293"/>
    <lineage>
        <taxon>Eukaryota</taxon>
        <taxon>Fungi</taxon>
        <taxon>Dikarya</taxon>
        <taxon>Ascomycota</taxon>
        <taxon>Pezizomycotina</taxon>
        <taxon>Leotiomycetes</taxon>
        <taxon>Helotiales</taxon>
        <taxon>Hyaloscyphaceae</taxon>
        <taxon>Hyaloscypha</taxon>
    </lineage>
</organism>
<sequence>MVTPVNVRPDHEEMQAVAALFAIQQEVMILEDSIKAEKDYNAKSRIESDTGENTRDEAISEGKQSQVGKDRSTEPKGGKHAKKSKQIGNRKDETTQLAKIRRHKNTVEAYESYIPRPSTRYPRTCATRASASYEEIGMMNEKAYASSLKKHKPKKKPGDKVIAEGVDRTMAVVGEVDETMMTITFEVERKDKNGQVIRGQHVAYGYLENHVAPDWNSAEDIQALNNWRRQIFGRSLPPIRKTRELWLQSEKDLVLDIMRDDLEKRNYVRWNALANAFNRKMAMAKVVQRAGEAFVSSGLRKADALTEDRVAPWRSKQAIMGQCTSRWVEYRELLNKYQLAANDEDDLDEIDDVQNSIDKSPEPDSGDEDEIPDPNPLPQPAPTHQRTNKSMATGAKTFTSHGKKRTYNEVKQADDTGEEESGKETEENLVAKKLKTGLESTE</sequence>
<feature type="compositionally biased region" description="Basic and acidic residues" evidence="1">
    <location>
        <begin position="406"/>
        <end position="430"/>
    </location>
</feature>